<comment type="caution">
    <text evidence="11">The sequence shown here is derived from an EMBL/GenBank/DDBJ whole genome shotgun (WGS) entry which is preliminary data.</text>
</comment>
<evidence type="ECO:0000256" key="9">
    <source>
        <dbReference type="SAM" id="Phobius"/>
    </source>
</evidence>
<evidence type="ECO:0000313" key="11">
    <source>
        <dbReference type="EMBL" id="CAH3193913.1"/>
    </source>
</evidence>
<dbReference type="Proteomes" id="UP001159427">
    <property type="component" value="Unassembled WGS sequence"/>
</dbReference>
<dbReference type="PROSITE" id="PS00237">
    <property type="entry name" value="G_PROTEIN_RECEP_F1_1"/>
    <property type="match status" value="1"/>
</dbReference>
<keyword evidence="5 9" id="KW-0472">Membrane</keyword>
<evidence type="ECO:0000256" key="5">
    <source>
        <dbReference type="ARBA" id="ARBA00023136"/>
    </source>
</evidence>
<keyword evidence="4 8" id="KW-0297">G-protein coupled receptor</keyword>
<feature type="non-terminal residue" evidence="11">
    <location>
        <position position="310"/>
    </location>
</feature>
<evidence type="ECO:0000256" key="6">
    <source>
        <dbReference type="ARBA" id="ARBA00023170"/>
    </source>
</evidence>
<keyword evidence="12" id="KW-1185">Reference proteome</keyword>
<keyword evidence="6 8" id="KW-0675">Receptor</keyword>
<evidence type="ECO:0000256" key="2">
    <source>
        <dbReference type="ARBA" id="ARBA00022692"/>
    </source>
</evidence>
<dbReference type="PANTHER" id="PTHR45695:SF9">
    <property type="entry name" value="LEUCOKININ RECEPTOR"/>
    <property type="match status" value="1"/>
</dbReference>
<comment type="subcellular location">
    <subcellularLocation>
        <location evidence="1">Membrane</location>
        <topology evidence="1">Multi-pass membrane protein</topology>
    </subcellularLocation>
</comment>
<dbReference type="PROSITE" id="PS50262">
    <property type="entry name" value="G_PROTEIN_RECEP_F1_2"/>
    <property type="match status" value="1"/>
</dbReference>
<evidence type="ECO:0000256" key="4">
    <source>
        <dbReference type="ARBA" id="ARBA00023040"/>
    </source>
</evidence>
<proteinExistence type="inferred from homology"/>
<sequence>MNNSTEFTSCSREVSTLFITITSVISFVAFTGNLLVTATFFSTPSLRTSTNFYIVNMAISDIFGSCFNWLLYAVEGMLTSRTLINGHSAPILCKVGMYSRAVSQLVSVLSLVLIAFDRYIAVVFPLKEISFGMDQGRVRLTLSLFTWLIALAYGYPYILYAEVVKVDDQTFCRAVWNSKLVVAIFNGVGFLLFFCTPLITIAILYSRILKALRERPATQNATKIKNHKQNQHKKVTKILISIVVTFFVCWTPLCVYLTLKMFRPNLFLKDKCHIIVALFFYIFPTLNTATNPLILFVFSTNFRIALVNLI</sequence>
<evidence type="ECO:0000256" key="3">
    <source>
        <dbReference type="ARBA" id="ARBA00022989"/>
    </source>
</evidence>
<dbReference type="InterPro" id="IPR000276">
    <property type="entry name" value="GPCR_Rhodpsn"/>
</dbReference>
<dbReference type="CDD" id="cd00637">
    <property type="entry name" value="7tm_classA_rhodopsin-like"/>
    <property type="match status" value="1"/>
</dbReference>
<evidence type="ECO:0000313" key="12">
    <source>
        <dbReference type="Proteomes" id="UP001159427"/>
    </source>
</evidence>
<dbReference type="PANTHER" id="PTHR45695">
    <property type="entry name" value="LEUCOKININ RECEPTOR-RELATED"/>
    <property type="match status" value="1"/>
</dbReference>
<evidence type="ECO:0000256" key="1">
    <source>
        <dbReference type="ARBA" id="ARBA00004141"/>
    </source>
</evidence>
<evidence type="ECO:0000256" key="7">
    <source>
        <dbReference type="ARBA" id="ARBA00023224"/>
    </source>
</evidence>
<evidence type="ECO:0000256" key="8">
    <source>
        <dbReference type="RuleBase" id="RU000688"/>
    </source>
</evidence>
<reference evidence="11 12" key="1">
    <citation type="submission" date="2022-05" db="EMBL/GenBank/DDBJ databases">
        <authorList>
            <consortium name="Genoscope - CEA"/>
            <person name="William W."/>
        </authorList>
    </citation>
    <scope>NUCLEOTIDE SEQUENCE [LARGE SCALE GENOMIC DNA]</scope>
</reference>
<dbReference type="SUPFAM" id="SSF81321">
    <property type="entry name" value="Family A G protein-coupled receptor-like"/>
    <property type="match status" value="1"/>
</dbReference>
<name>A0ABN8STK7_9CNID</name>
<protein>
    <recommendedName>
        <fullName evidence="10">G-protein coupled receptors family 1 profile domain-containing protein</fullName>
    </recommendedName>
</protein>
<feature type="transmembrane region" description="Helical" evidence="9">
    <location>
        <begin position="53"/>
        <end position="72"/>
    </location>
</feature>
<dbReference type="SMART" id="SM01381">
    <property type="entry name" value="7TM_GPCR_Srsx"/>
    <property type="match status" value="1"/>
</dbReference>
<organism evidence="11 12">
    <name type="scientific">Porites evermanni</name>
    <dbReference type="NCBI Taxonomy" id="104178"/>
    <lineage>
        <taxon>Eukaryota</taxon>
        <taxon>Metazoa</taxon>
        <taxon>Cnidaria</taxon>
        <taxon>Anthozoa</taxon>
        <taxon>Hexacorallia</taxon>
        <taxon>Scleractinia</taxon>
        <taxon>Fungiina</taxon>
        <taxon>Poritidae</taxon>
        <taxon>Porites</taxon>
    </lineage>
</organism>
<feature type="transmembrane region" description="Helical" evidence="9">
    <location>
        <begin position="17"/>
        <end position="41"/>
    </location>
</feature>
<gene>
    <name evidence="11" type="ORF">PEVE_00026780</name>
</gene>
<feature type="transmembrane region" description="Helical" evidence="9">
    <location>
        <begin position="138"/>
        <end position="160"/>
    </location>
</feature>
<accession>A0ABN8STK7</accession>
<feature type="transmembrane region" description="Helical" evidence="9">
    <location>
        <begin position="180"/>
        <end position="205"/>
    </location>
</feature>
<keyword evidence="3 9" id="KW-1133">Transmembrane helix</keyword>
<dbReference type="Gene3D" id="1.20.1070.10">
    <property type="entry name" value="Rhodopsin 7-helix transmembrane proteins"/>
    <property type="match status" value="1"/>
</dbReference>
<feature type="domain" description="G-protein coupled receptors family 1 profile" evidence="10">
    <location>
        <begin position="32"/>
        <end position="295"/>
    </location>
</feature>
<keyword evidence="7 8" id="KW-0807">Transducer</keyword>
<feature type="transmembrane region" description="Helical" evidence="9">
    <location>
        <begin position="274"/>
        <end position="298"/>
    </location>
</feature>
<dbReference type="Pfam" id="PF00001">
    <property type="entry name" value="7tm_1"/>
    <property type="match status" value="1"/>
</dbReference>
<evidence type="ECO:0000259" key="10">
    <source>
        <dbReference type="PROSITE" id="PS50262"/>
    </source>
</evidence>
<feature type="transmembrane region" description="Helical" evidence="9">
    <location>
        <begin position="105"/>
        <end position="126"/>
    </location>
</feature>
<keyword evidence="2 8" id="KW-0812">Transmembrane</keyword>
<feature type="transmembrane region" description="Helical" evidence="9">
    <location>
        <begin position="238"/>
        <end position="259"/>
    </location>
</feature>
<dbReference type="EMBL" id="CALNXI010003640">
    <property type="protein sequence ID" value="CAH3193913.1"/>
    <property type="molecule type" value="Genomic_DNA"/>
</dbReference>
<dbReference type="InterPro" id="IPR017452">
    <property type="entry name" value="GPCR_Rhodpsn_7TM"/>
</dbReference>
<comment type="similarity">
    <text evidence="8">Belongs to the G-protein coupled receptor 1 family.</text>
</comment>
<dbReference type="PRINTS" id="PR00237">
    <property type="entry name" value="GPCRRHODOPSN"/>
</dbReference>